<evidence type="ECO:0000313" key="3">
    <source>
        <dbReference type="Proteomes" id="UP000308267"/>
    </source>
</evidence>
<name>A0A4S2MBC4_OPIFE</name>
<protein>
    <recommendedName>
        <fullName evidence="4">Antistasin-like domain-containing protein</fullName>
    </recommendedName>
</protein>
<feature type="chain" id="PRO_5020955955" description="Antistasin-like domain-containing protein" evidence="1">
    <location>
        <begin position="28"/>
        <end position="108"/>
    </location>
</feature>
<dbReference type="EMBL" id="SJOL01002354">
    <property type="protein sequence ID" value="TGZ73861.1"/>
    <property type="molecule type" value="Genomic_DNA"/>
</dbReference>
<evidence type="ECO:0000313" key="2">
    <source>
        <dbReference type="EMBL" id="TGZ73861.1"/>
    </source>
</evidence>
<dbReference type="OrthoDB" id="10518353at2759"/>
<evidence type="ECO:0000256" key="1">
    <source>
        <dbReference type="SAM" id="SignalP"/>
    </source>
</evidence>
<comment type="caution">
    <text evidence="2">The sequence shown here is derived from an EMBL/GenBank/DDBJ whole genome shotgun (WGS) entry which is preliminary data.</text>
</comment>
<feature type="signal peptide" evidence="1">
    <location>
        <begin position="1"/>
        <end position="27"/>
    </location>
</feature>
<keyword evidence="1" id="KW-0732">Signal</keyword>
<keyword evidence="3" id="KW-1185">Reference proteome</keyword>
<evidence type="ECO:0008006" key="4">
    <source>
        <dbReference type="Google" id="ProtNLM"/>
    </source>
</evidence>
<dbReference type="Proteomes" id="UP000308267">
    <property type="component" value="Unassembled WGS sequence"/>
</dbReference>
<accession>A0A4S2MBC4</accession>
<organism evidence="2 3">
    <name type="scientific">Opisthorchis felineus</name>
    <dbReference type="NCBI Taxonomy" id="147828"/>
    <lineage>
        <taxon>Eukaryota</taxon>
        <taxon>Metazoa</taxon>
        <taxon>Spiralia</taxon>
        <taxon>Lophotrochozoa</taxon>
        <taxon>Platyhelminthes</taxon>
        <taxon>Trematoda</taxon>
        <taxon>Digenea</taxon>
        <taxon>Opisthorchiida</taxon>
        <taxon>Opisthorchiata</taxon>
        <taxon>Opisthorchiidae</taxon>
        <taxon>Opisthorchis</taxon>
    </lineage>
</organism>
<sequence>MQILFTNLLVSCLGVALYGQFGENVYAQPYYESVCPPGCTCYRCDPRCAGCNCDDPLQCSPGCNCCYCDPVTGVCTCLDPSMCNCRWNAPGLPPYGRSRRTYGSAYVY</sequence>
<proteinExistence type="predicted"/>
<reference evidence="2 3" key="1">
    <citation type="journal article" date="2019" name="BMC Genomics">
        <title>New insights from Opisthorchis felineus genome: update on genomics of the epidemiologically important liver flukes.</title>
        <authorList>
            <person name="Ershov N.I."/>
            <person name="Mordvinov V.A."/>
            <person name="Prokhortchouk E.B."/>
            <person name="Pakharukova M.Y."/>
            <person name="Gunbin K.V."/>
            <person name="Ustyantsev K."/>
            <person name="Genaev M.A."/>
            <person name="Blinov A.G."/>
            <person name="Mazur A."/>
            <person name="Boulygina E."/>
            <person name="Tsygankova S."/>
            <person name="Khrameeva E."/>
            <person name="Chekanov N."/>
            <person name="Fan G."/>
            <person name="Xiao A."/>
            <person name="Zhang H."/>
            <person name="Xu X."/>
            <person name="Yang H."/>
            <person name="Solovyev V."/>
            <person name="Lee S.M."/>
            <person name="Liu X."/>
            <person name="Afonnikov D.A."/>
            <person name="Skryabin K.G."/>
        </authorList>
    </citation>
    <scope>NUCLEOTIDE SEQUENCE [LARGE SCALE GENOMIC DNA]</scope>
    <source>
        <strain evidence="2">AK-0245</strain>
        <tissue evidence="2">Whole organism</tissue>
    </source>
</reference>
<dbReference type="AlphaFoldDB" id="A0A4S2MBC4"/>
<gene>
    <name evidence="2" type="ORF">CRM22_001278</name>
</gene>